<feature type="transmembrane region" description="Helical" evidence="6">
    <location>
        <begin position="279"/>
        <end position="296"/>
    </location>
</feature>
<evidence type="ECO:0000256" key="6">
    <source>
        <dbReference type="SAM" id="Phobius"/>
    </source>
</evidence>
<dbReference type="InterPro" id="IPR043428">
    <property type="entry name" value="LivM-like"/>
</dbReference>
<comment type="caution">
    <text evidence="7">The sequence shown here is derived from an EMBL/GenBank/DDBJ whole genome shotgun (WGS) entry which is preliminary data.</text>
</comment>
<dbReference type="RefSeq" id="WP_207140404.1">
    <property type="nucleotide sequence ID" value="NZ_JAEKJZ010000001.1"/>
</dbReference>
<feature type="transmembrane region" description="Helical" evidence="6">
    <location>
        <begin position="85"/>
        <end position="104"/>
    </location>
</feature>
<evidence type="ECO:0000256" key="4">
    <source>
        <dbReference type="ARBA" id="ARBA00022989"/>
    </source>
</evidence>
<reference evidence="7" key="1">
    <citation type="submission" date="2020-12" db="EMBL/GenBank/DDBJ databases">
        <title>Oil enriched cultivation method for isolating marine PHA-producing bacteria.</title>
        <authorList>
            <person name="Zheng W."/>
            <person name="Yu S."/>
            <person name="Huang Y."/>
        </authorList>
    </citation>
    <scope>NUCLEOTIDE SEQUENCE</scope>
    <source>
        <strain evidence="7">SY-2-12</strain>
    </source>
</reference>
<dbReference type="AlphaFoldDB" id="A0A939ECV6"/>
<evidence type="ECO:0000256" key="2">
    <source>
        <dbReference type="ARBA" id="ARBA00022475"/>
    </source>
</evidence>
<evidence type="ECO:0000256" key="5">
    <source>
        <dbReference type="ARBA" id="ARBA00023136"/>
    </source>
</evidence>
<feature type="transmembrane region" description="Helical" evidence="6">
    <location>
        <begin position="239"/>
        <end position="267"/>
    </location>
</feature>
<dbReference type="Proteomes" id="UP000664096">
    <property type="component" value="Unassembled WGS sequence"/>
</dbReference>
<protein>
    <submittedName>
        <fullName evidence="7">Branched-chain amino acid ABC transporter permease</fullName>
    </submittedName>
</protein>
<sequence length="320" mass="34544">MHHPLQSVAWWAALLCLLAAPWALGGSGAVYSAFVLIAILAIMSYGLDIIVSDLGEVSLAHPVFFATGAYTTALASARWGLDPASALILTIVASLAVALLIGLVTLRLREFVFSLVTYAVTVVGMTLAANWSFLGGSDGIAGIPVFQLFGYAARTDRALWPVAWLFLVLTIYLVSSFRRSRLGLEAMTIHLNPKLATMSGIDPQRIRMLVFMVSAPITATAGWLYAYQRAYISADVLDMYFLILMLTAVVLIGRRMLAAPLIGVSLILLQEKFLSLGGYYDRIILGGVLIAVLSFLPRGLSGVAIDTYRLLARRRSAANS</sequence>
<evidence type="ECO:0000256" key="1">
    <source>
        <dbReference type="ARBA" id="ARBA00004651"/>
    </source>
</evidence>
<comment type="subcellular location">
    <subcellularLocation>
        <location evidence="1">Cell membrane</location>
        <topology evidence="1">Multi-pass membrane protein</topology>
    </subcellularLocation>
</comment>
<evidence type="ECO:0000313" key="7">
    <source>
        <dbReference type="EMBL" id="MBN9670835.1"/>
    </source>
</evidence>
<feature type="transmembrane region" description="Helical" evidence="6">
    <location>
        <begin position="208"/>
        <end position="227"/>
    </location>
</feature>
<dbReference type="CDD" id="cd06581">
    <property type="entry name" value="TM_PBP1_LivM_like"/>
    <property type="match status" value="1"/>
</dbReference>
<evidence type="ECO:0000313" key="8">
    <source>
        <dbReference type="Proteomes" id="UP000664096"/>
    </source>
</evidence>
<dbReference type="GO" id="GO:0015658">
    <property type="term" value="F:branched-chain amino acid transmembrane transporter activity"/>
    <property type="evidence" value="ECO:0007669"/>
    <property type="project" value="InterPro"/>
</dbReference>
<keyword evidence="4 6" id="KW-1133">Transmembrane helix</keyword>
<feature type="transmembrane region" description="Helical" evidence="6">
    <location>
        <begin position="111"/>
        <end position="134"/>
    </location>
</feature>
<dbReference type="EMBL" id="JAEKJZ010000001">
    <property type="protein sequence ID" value="MBN9670835.1"/>
    <property type="molecule type" value="Genomic_DNA"/>
</dbReference>
<keyword evidence="2" id="KW-1003">Cell membrane</keyword>
<organism evidence="7 8">
    <name type="scientific">Roseibium aggregatum</name>
    <dbReference type="NCBI Taxonomy" id="187304"/>
    <lineage>
        <taxon>Bacteria</taxon>
        <taxon>Pseudomonadati</taxon>
        <taxon>Pseudomonadota</taxon>
        <taxon>Alphaproteobacteria</taxon>
        <taxon>Hyphomicrobiales</taxon>
        <taxon>Stappiaceae</taxon>
        <taxon>Roseibium</taxon>
    </lineage>
</organism>
<accession>A0A939ECV6</accession>
<feature type="transmembrane region" description="Helical" evidence="6">
    <location>
        <begin position="59"/>
        <end position="79"/>
    </location>
</feature>
<evidence type="ECO:0000256" key="3">
    <source>
        <dbReference type="ARBA" id="ARBA00022692"/>
    </source>
</evidence>
<feature type="transmembrane region" description="Helical" evidence="6">
    <location>
        <begin position="158"/>
        <end position="177"/>
    </location>
</feature>
<gene>
    <name evidence="7" type="ORF">JF539_10855</name>
</gene>
<keyword evidence="5 6" id="KW-0472">Membrane</keyword>
<keyword evidence="3 6" id="KW-0812">Transmembrane</keyword>
<dbReference type="PANTHER" id="PTHR30482">
    <property type="entry name" value="HIGH-AFFINITY BRANCHED-CHAIN AMINO ACID TRANSPORT SYSTEM PERMEASE"/>
    <property type="match status" value="1"/>
</dbReference>
<name>A0A939ECV6_9HYPH</name>
<feature type="transmembrane region" description="Helical" evidence="6">
    <location>
        <begin position="29"/>
        <end position="47"/>
    </location>
</feature>
<proteinExistence type="predicted"/>
<dbReference type="GO" id="GO:0005886">
    <property type="term" value="C:plasma membrane"/>
    <property type="evidence" value="ECO:0007669"/>
    <property type="project" value="UniProtKB-SubCell"/>
</dbReference>
<dbReference type="Pfam" id="PF02653">
    <property type="entry name" value="BPD_transp_2"/>
    <property type="match status" value="1"/>
</dbReference>
<dbReference type="PANTHER" id="PTHR30482:SF10">
    <property type="entry name" value="HIGH-AFFINITY BRANCHED-CHAIN AMINO ACID TRANSPORT PROTEIN BRAE"/>
    <property type="match status" value="1"/>
</dbReference>
<dbReference type="InterPro" id="IPR001851">
    <property type="entry name" value="ABC_transp_permease"/>
</dbReference>